<dbReference type="EC" id="3.5.4.31" evidence="5"/>
<feature type="binding site" evidence="5">
    <location>
        <position position="97"/>
    </location>
    <ligand>
        <name>substrate</name>
    </ligand>
</feature>
<dbReference type="EC" id="3.5.4.28" evidence="5"/>
<accession>A0AAJ0UD42</accession>
<dbReference type="RefSeq" id="WP_201243654.1">
    <property type="nucleotide sequence ID" value="NZ_NHSF01000012.1"/>
</dbReference>
<sequence length="446" mass="48703">MQAELLIHADWILPVDAADRTLAQHSLCIDRGRIRALLPRAEAEQQIQATRVLELPGHALIPGLINAHTHAAMTLLRGLADDLPLMTWLHEHIWPAEGRWVDPEFVADGTRLAVLEMLRGGITCFNDMYFYPEVTARISAEAGMRVLAGMIVVDLPTRYAQDADEYLRRGLELHEQYRHHPLARTGFAPHSTYAVSEEPLARIRMLSEELEVQVHTHVHETRDEVEQSLRVQGERPLARLDRLGLLGSRLIAVHMTQLEDAEIARVAETGTHVVHCPESNLKLASGFCRVADLLAAGVNVALGTDGAASNNDLNLLAEMRTAALLAKGVADSAAAVPAETALRMATLNGAKALGIDDETGSLEVGKAADVVAVDLGNPHTQPLYHACSQMVYAASSNQVQQVWIAGQQVIRDGEPLTLEPAGILAAAQHWRNRIAESDLESNAERE</sequence>
<protein>
    <recommendedName>
        <fullName evidence="5">5-methylthioadenosine/S-adenosylhomocysteine deaminase</fullName>
        <shortName evidence="5">MTA/SAH deaminase</shortName>
        <ecNumber evidence="5">3.5.4.28</ecNumber>
        <ecNumber evidence="5">3.5.4.31</ecNumber>
    </recommendedName>
</protein>
<feature type="binding site" evidence="5">
    <location>
        <position position="68"/>
    </location>
    <ligand>
        <name>Zn(2+)</name>
        <dbReference type="ChEBI" id="CHEBI:29105"/>
    </ligand>
</feature>
<reference evidence="7" key="1">
    <citation type="submission" date="2017-05" db="EMBL/GenBank/DDBJ databases">
        <authorList>
            <person name="Imhoff J.F."/>
            <person name="Rahn T."/>
            <person name="Kuenzel S."/>
            <person name="Neulinger S.C."/>
        </authorList>
    </citation>
    <scope>NUCLEOTIDE SEQUENCE</scope>
    <source>
        <strain evidence="7">DSM 4395</strain>
    </source>
</reference>
<comment type="function">
    <text evidence="5">Catalyzes the deamination of 5-methylthioadenosine and S-adenosyl-L-homocysteine into 5-methylthioinosine and S-inosyl-L-homocysteine, respectively. Is also able to deaminate adenosine.</text>
</comment>
<keyword evidence="4 5" id="KW-0862">Zinc</keyword>
<dbReference type="GO" id="GO:0046872">
    <property type="term" value="F:metal ion binding"/>
    <property type="evidence" value="ECO:0007669"/>
    <property type="project" value="UniProtKB-KW"/>
</dbReference>
<feature type="domain" description="Amidohydrolase-related" evidence="6">
    <location>
        <begin position="60"/>
        <end position="409"/>
    </location>
</feature>
<dbReference type="AlphaFoldDB" id="A0AAJ0UD42"/>
<comment type="similarity">
    <text evidence="5">Belongs to the metallo-dependent hydrolases superfamily. MTA/SAH deaminase family.</text>
</comment>
<dbReference type="InterPro" id="IPR032466">
    <property type="entry name" value="Metal_Hydrolase"/>
</dbReference>
<evidence type="ECO:0000256" key="3">
    <source>
        <dbReference type="ARBA" id="ARBA00022801"/>
    </source>
</evidence>
<dbReference type="NCBIfam" id="NF006549">
    <property type="entry name" value="PRK09045.1"/>
    <property type="match status" value="1"/>
</dbReference>
<dbReference type="InterPro" id="IPR006680">
    <property type="entry name" value="Amidohydro-rel"/>
</dbReference>
<comment type="caution">
    <text evidence="7">The sequence shown here is derived from an EMBL/GenBank/DDBJ whole genome shotgun (WGS) entry which is preliminary data.</text>
</comment>
<evidence type="ECO:0000256" key="1">
    <source>
        <dbReference type="ARBA" id="ARBA00006745"/>
    </source>
</evidence>
<comment type="similarity">
    <text evidence="1">Belongs to the metallo-dependent hydrolases superfamily. ATZ/TRZ family.</text>
</comment>
<dbReference type="SUPFAM" id="SSF51338">
    <property type="entry name" value="Composite domain of metallo-dependent hydrolases"/>
    <property type="match status" value="1"/>
</dbReference>
<dbReference type="Gene3D" id="3.20.20.140">
    <property type="entry name" value="Metal-dependent hydrolases"/>
    <property type="match status" value="1"/>
</dbReference>
<dbReference type="Gene3D" id="2.30.40.10">
    <property type="entry name" value="Urease, subunit C, domain 1"/>
    <property type="match status" value="1"/>
</dbReference>
<evidence type="ECO:0000259" key="6">
    <source>
        <dbReference type="Pfam" id="PF01979"/>
    </source>
</evidence>
<evidence type="ECO:0000256" key="2">
    <source>
        <dbReference type="ARBA" id="ARBA00022723"/>
    </source>
</evidence>
<dbReference type="InterPro" id="IPR050287">
    <property type="entry name" value="MTA/SAH_deaminase"/>
</dbReference>
<proteinExistence type="inferred from homology"/>
<comment type="catalytic activity">
    <reaction evidence="5">
        <text>S-adenosyl-L-homocysteine + H2O + H(+) = S-inosyl-L-homocysteine + NH4(+)</text>
        <dbReference type="Rhea" id="RHEA:20716"/>
        <dbReference type="ChEBI" id="CHEBI:15377"/>
        <dbReference type="ChEBI" id="CHEBI:15378"/>
        <dbReference type="ChEBI" id="CHEBI:28938"/>
        <dbReference type="ChEBI" id="CHEBI:57856"/>
        <dbReference type="ChEBI" id="CHEBI:57985"/>
        <dbReference type="EC" id="3.5.4.28"/>
    </reaction>
</comment>
<dbReference type="InterPro" id="IPR011059">
    <property type="entry name" value="Metal-dep_hydrolase_composite"/>
</dbReference>
<organism evidence="7 8">
    <name type="scientific">Halochromatium salexigens</name>
    <name type="common">Chromatium salexigens</name>
    <dbReference type="NCBI Taxonomy" id="49447"/>
    <lineage>
        <taxon>Bacteria</taxon>
        <taxon>Pseudomonadati</taxon>
        <taxon>Pseudomonadota</taxon>
        <taxon>Gammaproteobacteria</taxon>
        <taxon>Chromatiales</taxon>
        <taxon>Chromatiaceae</taxon>
        <taxon>Halochromatium</taxon>
    </lineage>
</organism>
<dbReference type="FunFam" id="3.20.20.140:FF:000014">
    <property type="entry name" value="5-methylthioadenosine/S-adenosylhomocysteine deaminase"/>
    <property type="match status" value="1"/>
</dbReference>
<dbReference type="CDD" id="cd01298">
    <property type="entry name" value="ATZ_TRZ_like"/>
    <property type="match status" value="1"/>
</dbReference>
<evidence type="ECO:0000313" key="8">
    <source>
        <dbReference type="Proteomes" id="UP001296967"/>
    </source>
</evidence>
<dbReference type="GO" id="GO:0050270">
    <property type="term" value="F:S-adenosylhomocysteine deaminase activity"/>
    <property type="evidence" value="ECO:0007669"/>
    <property type="project" value="UniProtKB-UniRule"/>
</dbReference>
<feature type="binding site" evidence="5">
    <location>
        <position position="220"/>
    </location>
    <ligand>
        <name>substrate</name>
    </ligand>
</feature>
<feature type="binding site" evidence="5">
    <location>
        <position position="217"/>
    </location>
    <ligand>
        <name>Zn(2+)</name>
        <dbReference type="ChEBI" id="CHEBI:29105"/>
    </ligand>
</feature>
<dbReference type="Pfam" id="PF01979">
    <property type="entry name" value="Amidohydro_1"/>
    <property type="match status" value="1"/>
</dbReference>
<dbReference type="PANTHER" id="PTHR43794:SF11">
    <property type="entry name" value="AMIDOHYDROLASE-RELATED DOMAIN-CONTAINING PROTEIN"/>
    <property type="match status" value="1"/>
</dbReference>
<evidence type="ECO:0000313" key="7">
    <source>
        <dbReference type="EMBL" id="MBK5929306.1"/>
    </source>
</evidence>
<gene>
    <name evidence="5" type="primary">mtaD</name>
    <name evidence="7" type="ORF">CCR82_01830</name>
</gene>
<reference evidence="7" key="2">
    <citation type="journal article" date="2020" name="Microorganisms">
        <title>Osmotic Adaptation and Compatible Solute Biosynthesis of Phototrophic Bacteria as Revealed from Genome Analyses.</title>
        <authorList>
            <person name="Imhoff J.F."/>
            <person name="Rahn T."/>
            <person name="Kunzel S."/>
            <person name="Keller A."/>
            <person name="Neulinger S.C."/>
        </authorList>
    </citation>
    <scope>NUCLEOTIDE SEQUENCE</scope>
    <source>
        <strain evidence="7">DSM 4395</strain>
    </source>
</reference>
<name>A0AAJ0UD42_HALSE</name>
<dbReference type="SUPFAM" id="SSF51556">
    <property type="entry name" value="Metallo-dependent hydrolases"/>
    <property type="match status" value="1"/>
</dbReference>
<feature type="binding site" evidence="5">
    <location>
        <position position="305"/>
    </location>
    <ligand>
        <name>substrate</name>
    </ligand>
</feature>
<dbReference type="EMBL" id="NHSF01000012">
    <property type="protein sequence ID" value="MBK5929306.1"/>
    <property type="molecule type" value="Genomic_DNA"/>
</dbReference>
<comment type="cofactor">
    <cofactor evidence="5">
        <name>Zn(2+)</name>
        <dbReference type="ChEBI" id="CHEBI:29105"/>
    </cofactor>
    <text evidence="5">Binds 1 zinc ion per subunit.</text>
</comment>
<dbReference type="PANTHER" id="PTHR43794">
    <property type="entry name" value="AMINOHYDROLASE SSNA-RELATED"/>
    <property type="match status" value="1"/>
</dbReference>
<keyword evidence="2 5" id="KW-0479">Metal-binding</keyword>
<evidence type="ECO:0000256" key="4">
    <source>
        <dbReference type="ARBA" id="ARBA00022833"/>
    </source>
</evidence>
<feature type="binding site" evidence="5">
    <location>
        <position position="305"/>
    </location>
    <ligand>
        <name>Zn(2+)</name>
        <dbReference type="ChEBI" id="CHEBI:29105"/>
    </ligand>
</feature>
<keyword evidence="3 5" id="KW-0378">Hydrolase</keyword>
<feature type="binding site" evidence="5">
    <location>
        <position position="190"/>
    </location>
    <ligand>
        <name>substrate</name>
    </ligand>
</feature>
<comment type="caution">
    <text evidence="5">Lacks conserved residue(s) required for the propagation of feature annotation.</text>
</comment>
<dbReference type="GO" id="GO:0090614">
    <property type="term" value="F:5'-methylthioadenosine deaminase activity"/>
    <property type="evidence" value="ECO:0007669"/>
    <property type="project" value="UniProtKB-UniRule"/>
</dbReference>
<dbReference type="HAMAP" id="MF_01281">
    <property type="entry name" value="MTA_SAH_deamin"/>
    <property type="match status" value="1"/>
</dbReference>
<feature type="binding site" evidence="5">
    <location>
        <position position="70"/>
    </location>
    <ligand>
        <name>Zn(2+)</name>
        <dbReference type="ChEBI" id="CHEBI:29105"/>
    </ligand>
</feature>
<dbReference type="Proteomes" id="UP001296967">
    <property type="component" value="Unassembled WGS sequence"/>
</dbReference>
<keyword evidence="8" id="KW-1185">Reference proteome</keyword>
<dbReference type="InterPro" id="IPR023512">
    <property type="entry name" value="Deaminase_MtaD/DadD"/>
</dbReference>
<evidence type="ECO:0000256" key="5">
    <source>
        <dbReference type="HAMAP-Rule" id="MF_01281"/>
    </source>
</evidence>
<comment type="catalytic activity">
    <reaction evidence="5">
        <text>S-methyl-5'-thioadenosine + H2O + H(+) = S-methyl-5'-thioinosine + NH4(+)</text>
        <dbReference type="Rhea" id="RHEA:25025"/>
        <dbReference type="ChEBI" id="CHEBI:15377"/>
        <dbReference type="ChEBI" id="CHEBI:15378"/>
        <dbReference type="ChEBI" id="CHEBI:17509"/>
        <dbReference type="ChEBI" id="CHEBI:28938"/>
        <dbReference type="ChEBI" id="CHEBI:48595"/>
        <dbReference type="EC" id="3.5.4.31"/>
    </reaction>
</comment>